<comment type="similarity">
    <text evidence="2 9">Belongs to the branched chain amino acid transporter family.</text>
</comment>
<dbReference type="GO" id="GO:0015188">
    <property type="term" value="F:L-isoleucine transmembrane transporter activity"/>
    <property type="evidence" value="ECO:0007669"/>
    <property type="project" value="TreeGrafter"/>
</dbReference>
<dbReference type="GO" id="GO:0015190">
    <property type="term" value="F:L-leucine transmembrane transporter activity"/>
    <property type="evidence" value="ECO:0007669"/>
    <property type="project" value="TreeGrafter"/>
</dbReference>
<feature type="transmembrane region" description="Helical" evidence="9">
    <location>
        <begin position="344"/>
        <end position="365"/>
    </location>
</feature>
<dbReference type="GO" id="GO:0005304">
    <property type="term" value="F:L-valine transmembrane transporter activity"/>
    <property type="evidence" value="ECO:0007669"/>
    <property type="project" value="TreeGrafter"/>
</dbReference>
<dbReference type="PANTHER" id="PTHR30588">
    <property type="entry name" value="BRANCHED-CHAIN AMINO ACID TRANSPORT SYSTEM 2 CARRIER PROTEIN"/>
    <property type="match status" value="1"/>
</dbReference>
<evidence type="ECO:0000256" key="3">
    <source>
        <dbReference type="ARBA" id="ARBA00022448"/>
    </source>
</evidence>
<dbReference type="NCBIfam" id="TIGR00796">
    <property type="entry name" value="livcs"/>
    <property type="match status" value="1"/>
</dbReference>
<protein>
    <recommendedName>
        <fullName evidence="9">Branched-chain amino acid transport system carrier protein</fullName>
    </recommendedName>
</protein>
<reference evidence="11" key="1">
    <citation type="submission" date="2017-11" db="EMBL/GenBank/DDBJ databases">
        <authorList>
            <person name="Zhu W."/>
        </authorList>
    </citation>
    <scope>NUCLEOTIDE SEQUENCE [LARGE SCALE GENOMIC DNA]</scope>
    <source>
        <strain evidence="11">CAU 1183</strain>
    </source>
</reference>
<evidence type="ECO:0000256" key="5">
    <source>
        <dbReference type="ARBA" id="ARBA00022692"/>
    </source>
</evidence>
<feature type="transmembrane region" description="Helical" evidence="9">
    <location>
        <begin position="237"/>
        <end position="255"/>
    </location>
</feature>
<feature type="transmembrane region" description="Helical" evidence="9">
    <location>
        <begin position="275"/>
        <end position="305"/>
    </location>
</feature>
<dbReference type="AlphaFoldDB" id="A0A3D8PVT3"/>
<comment type="subcellular location">
    <subcellularLocation>
        <location evidence="1 9">Cell membrane</location>
        <topology evidence="1 9">Multi-pass membrane protein</topology>
    </subcellularLocation>
</comment>
<evidence type="ECO:0000256" key="9">
    <source>
        <dbReference type="RuleBase" id="RU362122"/>
    </source>
</evidence>
<evidence type="ECO:0000256" key="1">
    <source>
        <dbReference type="ARBA" id="ARBA00004651"/>
    </source>
</evidence>
<feature type="transmembrane region" description="Helical" evidence="9">
    <location>
        <begin position="42"/>
        <end position="67"/>
    </location>
</feature>
<comment type="function">
    <text evidence="9">Component of the transport system for branched-chain amino acids.</text>
</comment>
<keyword evidence="8 9" id="KW-0472">Membrane</keyword>
<evidence type="ECO:0000256" key="4">
    <source>
        <dbReference type="ARBA" id="ARBA00022475"/>
    </source>
</evidence>
<dbReference type="InterPro" id="IPR004685">
    <property type="entry name" value="Brnchd-chn_aa_trnsp_Livcs"/>
</dbReference>
<feature type="transmembrane region" description="Helical" evidence="9">
    <location>
        <begin position="154"/>
        <end position="178"/>
    </location>
</feature>
<evidence type="ECO:0000313" key="10">
    <source>
        <dbReference type="EMBL" id="RDW19005.1"/>
    </source>
</evidence>
<feature type="transmembrane region" description="Helical" evidence="9">
    <location>
        <begin position="374"/>
        <end position="395"/>
    </location>
</feature>
<gene>
    <name evidence="10" type="primary">brnQ</name>
    <name evidence="10" type="ORF">CWR48_08120</name>
</gene>
<keyword evidence="5 9" id="KW-0812">Transmembrane</keyword>
<evidence type="ECO:0000256" key="7">
    <source>
        <dbReference type="ARBA" id="ARBA00022989"/>
    </source>
</evidence>
<dbReference type="GO" id="GO:0015820">
    <property type="term" value="P:L-leucine transport"/>
    <property type="evidence" value="ECO:0007669"/>
    <property type="project" value="TreeGrafter"/>
</dbReference>
<dbReference type="GO" id="GO:0005886">
    <property type="term" value="C:plasma membrane"/>
    <property type="evidence" value="ECO:0007669"/>
    <property type="project" value="UniProtKB-SubCell"/>
</dbReference>
<evidence type="ECO:0000256" key="8">
    <source>
        <dbReference type="ARBA" id="ARBA00023136"/>
    </source>
</evidence>
<dbReference type="Proteomes" id="UP000257143">
    <property type="component" value="Unassembled WGS sequence"/>
</dbReference>
<keyword evidence="11" id="KW-1185">Reference proteome</keyword>
<feature type="transmembrane region" description="Helical" evidence="9">
    <location>
        <begin position="198"/>
        <end position="217"/>
    </location>
</feature>
<keyword evidence="4" id="KW-1003">Cell membrane</keyword>
<proteinExistence type="inferred from homology"/>
<feature type="transmembrane region" description="Helical" evidence="9">
    <location>
        <begin position="120"/>
        <end position="142"/>
    </location>
</feature>
<keyword evidence="3 9" id="KW-0813">Transport</keyword>
<comment type="caution">
    <text evidence="10">The sequence shown here is derived from an EMBL/GenBank/DDBJ whole genome shotgun (WGS) entry which is preliminary data.</text>
</comment>
<dbReference type="PANTHER" id="PTHR30588:SF0">
    <property type="entry name" value="BRANCHED-CHAIN AMINO ACID PERMEASE BRNQ"/>
    <property type="match status" value="1"/>
</dbReference>
<feature type="transmembrane region" description="Helical" evidence="9">
    <location>
        <begin position="7"/>
        <end position="30"/>
    </location>
</feature>
<organism evidence="10 11">
    <name type="scientific">Oceanobacillus arenosus</name>
    <dbReference type="NCBI Taxonomy" id="1229153"/>
    <lineage>
        <taxon>Bacteria</taxon>
        <taxon>Bacillati</taxon>
        <taxon>Bacillota</taxon>
        <taxon>Bacilli</taxon>
        <taxon>Bacillales</taxon>
        <taxon>Bacillaceae</taxon>
        <taxon>Oceanobacillus</taxon>
    </lineage>
</organism>
<dbReference type="OrthoDB" id="9783920at2"/>
<keyword evidence="6 9" id="KW-0029">Amino-acid transport</keyword>
<name>A0A3D8PVT3_9BACI</name>
<dbReference type="GO" id="GO:0015818">
    <property type="term" value="P:isoleucine transport"/>
    <property type="evidence" value="ECO:0007669"/>
    <property type="project" value="TreeGrafter"/>
</dbReference>
<dbReference type="EMBL" id="PIOC01000014">
    <property type="protein sequence ID" value="RDW19005.1"/>
    <property type="molecule type" value="Genomic_DNA"/>
</dbReference>
<evidence type="ECO:0000256" key="2">
    <source>
        <dbReference type="ARBA" id="ARBA00008540"/>
    </source>
</evidence>
<dbReference type="Pfam" id="PF05525">
    <property type="entry name" value="Branch_AA_trans"/>
    <property type="match status" value="1"/>
</dbReference>
<feature type="transmembrane region" description="Helical" evidence="9">
    <location>
        <begin position="317"/>
        <end position="338"/>
    </location>
</feature>
<keyword evidence="7 9" id="KW-1133">Transmembrane helix</keyword>
<evidence type="ECO:0000313" key="11">
    <source>
        <dbReference type="Proteomes" id="UP000257143"/>
    </source>
</evidence>
<accession>A0A3D8PVT3</accession>
<feature type="transmembrane region" description="Helical" evidence="9">
    <location>
        <begin position="79"/>
        <end position="100"/>
    </location>
</feature>
<feature type="transmembrane region" description="Helical" evidence="9">
    <location>
        <begin position="424"/>
        <end position="442"/>
    </location>
</feature>
<dbReference type="RefSeq" id="WP_115772742.1">
    <property type="nucleotide sequence ID" value="NZ_PIOC01000014.1"/>
</dbReference>
<evidence type="ECO:0000256" key="6">
    <source>
        <dbReference type="ARBA" id="ARBA00022970"/>
    </source>
</evidence>
<sequence>MKDKEITFGAYLAIGFMLFALFFGAGNLIFPAQLGQNAGTNLLPAIIGFLITGVGLPLLGILAMGFSGSNNLQELASRVHPIFGVLFTSLLYLTIGSFFATPRTATVAYDIGISTFVSEGFQGGALIIFSFLFFLITALFSMYPAKIVDNVGKLLAPSLVVLLVFLLITALVNPMGAIQPPLETYTSGAFGQGFLEGYNTMDAIASLVFGIIVINIVKSMGITSRSGILRATSKSGIIAISLLALIYVGIGYLGATSTSILGFFDNGGPVLSGAAGYYFGTIGLILLSIVIILACLTTAIGLITANAEYFQTLIPKVSYKAFVIFFSAFSFVVANFGLTNIITYSLPVLMFLYPLAIVLMILTFLSPLFQHKRFVYVATTIVTFFVSIIDGLKALCNSLEIGYFNWLSPIIDLYETYLPLYKQGLGWLLPALAVIAVTGIIARTQKSTATQEA</sequence>